<dbReference type="Pfam" id="PF00027">
    <property type="entry name" value="cNMP_binding"/>
    <property type="match status" value="1"/>
</dbReference>
<gene>
    <name evidence="5" type="ORF">PZ740_07100</name>
</gene>
<dbReference type="CDD" id="cd00038">
    <property type="entry name" value="CAP_ED"/>
    <property type="match status" value="1"/>
</dbReference>
<dbReference type="Gene3D" id="2.60.120.10">
    <property type="entry name" value="Jelly Rolls"/>
    <property type="match status" value="1"/>
</dbReference>
<dbReference type="SUPFAM" id="SSF51206">
    <property type="entry name" value="cAMP-binding domain-like"/>
    <property type="match status" value="1"/>
</dbReference>
<dbReference type="Pfam" id="PF13545">
    <property type="entry name" value="HTH_Crp_2"/>
    <property type="match status" value="1"/>
</dbReference>
<dbReference type="EMBL" id="JARGEQ010000073">
    <property type="protein sequence ID" value="MDF1586148.1"/>
    <property type="molecule type" value="Genomic_DNA"/>
</dbReference>
<dbReference type="SUPFAM" id="SSF46785">
    <property type="entry name" value="Winged helix' DNA-binding domain"/>
    <property type="match status" value="1"/>
</dbReference>
<protein>
    <submittedName>
        <fullName evidence="5">Crp/Fnr family transcriptional regulator</fullName>
    </submittedName>
</protein>
<dbReference type="InterPro" id="IPR014710">
    <property type="entry name" value="RmlC-like_jellyroll"/>
</dbReference>
<feature type="domain" description="HTH crp-type" evidence="4">
    <location>
        <begin position="148"/>
        <end position="222"/>
    </location>
</feature>
<name>A0AAP3V196_9PROT</name>
<organism evidence="5 6">
    <name type="scientific">Marinimicrococcus flavescens</name>
    <dbReference type="NCBI Taxonomy" id="3031815"/>
    <lineage>
        <taxon>Bacteria</taxon>
        <taxon>Pseudomonadati</taxon>
        <taxon>Pseudomonadota</taxon>
        <taxon>Alphaproteobacteria</taxon>
        <taxon>Geminicoccales</taxon>
        <taxon>Geminicoccaceae</taxon>
        <taxon>Marinimicrococcus</taxon>
    </lineage>
</organism>
<keyword evidence="1" id="KW-0805">Transcription regulation</keyword>
<evidence type="ECO:0000256" key="2">
    <source>
        <dbReference type="ARBA" id="ARBA00023125"/>
    </source>
</evidence>
<evidence type="ECO:0000313" key="5">
    <source>
        <dbReference type="EMBL" id="MDF1586148.1"/>
    </source>
</evidence>
<dbReference type="InterPro" id="IPR012318">
    <property type="entry name" value="HTH_CRP"/>
</dbReference>
<evidence type="ECO:0000259" key="4">
    <source>
        <dbReference type="PROSITE" id="PS51063"/>
    </source>
</evidence>
<proteinExistence type="predicted"/>
<dbReference type="RefSeq" id="WP_327788564.1">
    <property type="nucleotide sequence ID" value="NZ_JARGEQ010000073.1"/>
</dbReference>
<dbReference type="GO" id="GO:0006355">
    <property type="term" value="P:regulation of DNA-templated transcription"/>
    <property type="evidence" value="ECO:0007669"/>
    <property type="project" value="InterPro"/>
</dbReference>
<dbReference type="Proteomes" id="UP001301140">
    <property type="component" value="Unassembled WGS sequence"/>
</dbReference>
<dbReference type="PROSITE" id="PS51063">
    <property type="entry name" value="HTH_CRP_2"/>
    <property type="match status" value="1"/>
</dbReference>
<keyword evidence="3" id="KW-0804">Transcription</keyword>
<dbReference type="GO" id="GO:0003677">
    <property type="term" value="F:DNA binding"/>
    <property type="evidence" value="ECO:0007669"/>
    <property type="project" value="UniProtKB-KW"/>
</dbReference>
<sequence length="243" mass="26434">MAAGASALAQKLSRFLPLKPDELESLAGLEARRRAIPAHTELVHERQTGHQAFILLEGWACAYKLLPDGGRQVIDFSIPGDFMGLRSVLLRTSDHAFAAVSDILVAEVSAGQMIDTFQRRPRLAAAILWAASRDEAMVVEHLVSIGRRSALVRMAHLLLELGLRLQLVGLGSPGGYACPLNQYLLADALGLTAIHVNRVLRQLRERGLVTLREEQVEFHDPAGLHSLAGYHTGYLDQGEGPAS</sequence>
<accession>A0AAP3V196</accession>
<evidence type="ECO:0000256" key="1">
    <source>
        <dbReference type="ARBA" id="ARBA00023015"/>
    </source>
</evidence>
<evidence type="ECO:0000256" key="3">
    <source>
        <dbReference type="ARBA" id="ARBA00023163"/>
    </source>
</evidence>
<keyword evidence="6" id="KW-1185">Reference proteome</keyword>
<comment type="caution">
    <text evidence="5">The sequence shown here is derived from an EMBL/GenBank/DDBJ whole genome shotgun (WGS) entry which is preliminary data.</text>
</comment>
<dbReference type="InterPro" id="IPR036388">
    <property type="entry name" value="WH-like_DNA-bd_sf"/>
</dbReference>
<dbReference type="AlphaFoldDB" id="A0AAP3V196"/>
<dbReference type="InterPro" id="IPR018490">
    <property type="entry name" value="cNMP-bd_dom_sf"/>
</dbReference>
<reference evidence="5 6" key="1">
    <citation type="submission" date="2023-03" db="EMBL/GenBank/DDBJ databases">
        <title>YIM 152171 draft genome.</title>
        <authorList>
            <person name="Yang Z."/>
        </authorList>
    </citation>
    <scope>NUCLEOTIDE SEQUENCE [LARGE SCALE GENOMIC DNA]</scope>
    <source>
        <strain evidence="5 6">YIM 152171</strain>
    </source>
</reference>
<dbReference type="InterPro" id="IPR036390">
    <property type="entry name" value="WH_DNA-bd_sf"/>
</dbReference>
<dbReference type="InterPro" id="IPR000595">
    <property type="entry name" value="cNMP-bd_dom"/>
</dbReference>
<dbReference type="Gene3D" id="1.10.10.10">
    <property type="entry name" value="Winged helix-like DNA-binding domain superfamily/Winged helix DNA-binding domain"/>
    <property type="match status" value="1"/>
</dbReference>
<evidence type="ECO:0000313" key="6">
    <source>
        <dbReference type="Proteomes" id="UP001301140"/>
    </source>
</evidence>
<keyword evidence="2" id="KW-0238">DNA-binding</keyword>
<dbReference type="SMART" id="SM00100">
    <property type="entry name" value="cNMP"/>
    <property type="match status" value="1"/>
</dbReference>